<keyword evidence="3 12" id="KW-0813">Transport</keyword>
<dbReference type="EMBL" id="JAJSOF020000031">
    <property type="protein sequence ID" value="KAJ4430874.1"/>
    <property type="molecule type" value="Genomic_DNA"/>
</dbReference>
<evidence type="ECO:0000256" key="10">
    <source>
        <dbReference type="ARBA" id="ARBA00023201"/>
    </source>
</evidence>
<keyword evidence="5 12" id="KW-0812">Transmembrane</keyword>
<dbReference type="PANTHER" id="PTHR11690">
    <property type="entry name" value="AMILORIDE-SENSITIVE SODIUM CHANNEL-RELATED"/>
    <property type="match status" value="1"/>
</dbReference>
<accession>A0ABQ8S9Z4</accession>
<dbReference type="InterPro" id="IPR001873">
    <property type="entry name" value="ENaC"/>
</dbReference>
<dbReference type="Gene3D" id="1.10.287.820">
    <property type="entry name" value="Acid-sensing ion channel domain"/>
    <property type="match status" value="1"/>
</dbReference>
<evidence type="ECO:0000256" key="1">
    <source>
        <dbReference type="ARBA" id="ARBA00004141"/>
    </source>
</evidence>
<gene>
    <name evidence="14" type="ORF">ANN_19465</name>
</gene>
<evidence type="ECO:0000256" key="9">
    <source>
        <dbReference type="ARBA" id="ARBA00023136"/>
    </source>
</evidence>
<keyword evidence="9 13" id="KW-0472">Membrane</keyword>
<comment type="similarity">
    <text evidence="2 12">Belongs to the amiloride-sensitive sodium channel (TC 1.A.6) family.</text>
</comment>
<evidence type="ECO:0000256" key="2">
    <source>
        <dbReference type="ARBA" id="ARBA00007193"/>
    </source>
</evidence>
<comment type="caution">
    <text evidence="14">The sequence shown here is derived from an EMBL/GenBank/DDBJ whole genome shotgun (WGS) entry which is preliminary data.</text>
</comment>
<evidence type="ECO:0000256" key="7">
    <source>
        <dbReference type="ARBA" id="ARBA00023053"/>
    </source>
</evidence>
<keyword evidence="8 12" id="KW-0406">Ion transport</keyword>
<evidence type="ECO:0000256" key="5">
    <source>
        <dbReference type="ARBA" id="ARBA00022692"/>
    </source>
</evidence>
<evidence type="ECO:0000256" key="12">
    <source>
        <dbReference type="RuleBase" id="RU000679"/>
    </source>
</evidence>
<keyword evidence="4 12" id="KW-0894">Sodium channel</keyword>
<name>A0ABQ8S9Z4_PERAM</name>
<protein>
    <submittedName>
        <fullName evidence="14">Uncharacterized protein</fullName>
    </submittedName>
</protein>
<evidence type="ECO:0000313" key="15">
    <source>
        <dbReference type="Proteomes" id="UP001148838"/>
    </source>
</evidence>
<dbReference type="Gene3D" id="1.10.287.770">
    <property type="entry name" value="YojJ-like"/>
    <property type="match status" value="1"/>
</dbReference>
<proteinExistence type="inferred from homology"/>
<dbReference type="PANTHER" id="PTHR11690:SF175">
    <property type="entry name" value="PICKPOCKET 13-RELATED"/>
    <property type="match status" value="1"/>
</dbReference>
<keyword evidence="15" id="KW-1185">Reference proteome</keyword>
<sequence>MKPQNSSEPFLNFCRLLAFTVLKRNGVYVLSKEEVPHATSSDVTYFRMAKGSTFESYVKVNDIENDPAVRDIDIKRRSCRFADENFLDIYPVYSPSACEVNCRLKLQMKLCNCTNFFMPGVDKEYHCDIYGLLCLRSHVVELSTRKESLSSKRIGFYCKCEEGCTTKIIAFVRFLREIRSKKETGITRLKLKMNNLPSELFKRSVVRGKLDLVVSMGGAAGLFVGASLLSFVELIYFFTIRLFVNIRRGSGRQSQDDLLSRAFLAQCATEIQNCLNIAASIYGLSRFKKFNLNASQNSSTLSLLRSLEAIRGRPLRGSFCMFMSPSSECFAHFLTLLAPMHTSPYAR</sequence>
<keyword evidence="10 12" id="KW-0739">Sodium transport</keyword>
<keyword evidence="6 13" id="KW-1133">Transmembrane helix</keyword>
<evidence type="ECO:0000256" key="4">
    <source>
        <dbReference type="ARBA" id="ARBA00022461"/>
    </source>
</evidence>
<reference evidence="14 15" key="1">
    <citation type="journal article" date="2022" name="Allergy">
        <title>Genome assembly and annotation of Periplaneta americana reveal a comprehensive cockroach allergen profile.</title>
        <authorList>
            <person name="Wang L."/>
            <person name="Xiong Q."/>
            <person name="Saelim N."/>
            <person name="Wang L."/>
            <person name="Nong W."/>
            <person name="Wan A.T."/>
            <person name="Shi M."/>
            <person name="Liu X."/>
            <person name="Cao Q."/>
            <person name="Hui J.H.L."/>
            <person name="Sookrung N."/>
            <person name="Leung T.F."/>
            <person name="Tungtrongchitr A."/>
            <person name="Tsui S.K.W."/>
        </authorList>
    </citation>
    <scope>NUCLEOTIDE SEQUENCE [LARGE SCALE GENOMIC DNA]</scope>
    <source>
        <strain evidence="14">PWHHKU_190912</strain>
    </source>
</reference>
<dbReference type="Pfam" id="PF00858">
    <property type="entry name" value="ASC"/>
    <property type="match status" value="1"/>
</dbReference>
<evidence type="ECO:0000256" key="8">
    <source>
        <dbReference type="ARBA" id="ARBA00023065"/>
    </source>
</evidence>
<organism evidence="14 15">
    <name type="scientific">Periplaneta americana</name>
    <name type="common">American cockroach</name>
    <name type="synonym">Blatta americana</name>
    <dbReference type="NCBI Taxonomy" id="6978"/>
    <lineage>
        <taxon>Eukaryota</taxon>
        <taxon>Metazoa</taxon>
        <taxon>Ecdysozoa</taxon>
        <taxon>Arthropoda</taxon>
        <taxon>Hexapoda</taxon>
        <taxon>Insecta</taxon>
        <taxon>Pterygota</taxon>
        <taxon>Neoptera</taxon>
        <taxon>Polyneoptera</taxon>
        <taxon>Dictyoptera</taxon>
        <taxon>Blattodea</taxon>
        <taxon>Blattoidea</taxon>
        <taxon>Blattidae</taxon>
        <taxon>Blattinae</taxon>
        <taxon>Periplaneta</taxon>
    </lineage>
</organism>
<evidence type="ECO:0000313" key="14">
    <source>
        <dbReference type="EMBL" id="KAJ4430874.1"/>
    </source>
</evidence>
<evidence type="ECO:0000256" key="3">
    <source>
        <dbReference type="ARBA" id="ARBA00022448"/>
    </source>
</evidence>
<dbReference type="Proteomes" id="UP001148838">
    <property type="component" value="Unassembled WGS sequence"/>
</dbReference>
<evidence type="ECO:0000256" key="11">
    <source>
        <dbReference type="ARBA" id="ARBA00023303"/>
    </source>
</evidence>
<feature type="transmembrane region" description="Helical" evidence="13">
    <location>
        <begin position="212"/>
        <end position="238"/>
    </location>
</feature>
<evidence type="ECO:0000256" key="6">
    <source>
        <dbReference type="ARBA" id="ARBA00022989"/>
    </source>
</evidence>
<keyword evidence="7" id="KW-0915">Sodium</keyword>
<evidence type="ECO:0000256" key="13">
    <source>
        <dbReference type="SAM" id="Phobius"/>
    </source>
</evidence>
<comment type="subcellular location">
    <subcellularLocation>
        <location evidence="1">Membrane</location>
        <topology evidence="1">Multi-pass membrane protein</topology>
    </subcellularLocation>
</comment>
<keyword evidence="11 12" id="KW-0407">Ion channel</keyword>